<evidence type="ECO:0000256" key="2">
    <source>
        <dbReference type="SAM" id="MobiDB-lite"/>
    </source>
</evidence>
<feature type="region of interest" description="Disordered" evidence="2">
    <location>
        <begin position="188"/>
        <end position="217"/>
    </location>
</feature>
<dbReference type="PANTHER" id="PTHR38120:SF1">
    <property type="entry name" value="M PROTEIN, SEROTYPE 2.1"/>
    <property type="match status" value="1"/>
</dbReference>
<dbReference type="GeneID" id="28731993"/>
<feature type="compositionally biased region" description="Polar residues" evidence="2">
    <location>
        <begin position="422"/>
        <end position="438"/>
    </location>
</feature>
<dbReference type="RefSeq" id="XP_017999908.1">
    <property type="nucleotide sequence ID" value="XM_018140113.1"/>
</dbReference>
<name>A0A0N1HTN1_9EURO</name>
<dbReference type="VEuPathDB" id="FungiDB:AB675_11282"/>
<dbReference type="EMBL" id="LFJN01000013">
    <property type="protein sequence ID" value="KPI39945.1"/>
    <property type="molecule type" value="Genomic_DNA"/>
</dbReference>
<evidence type="ECO:0000256" key="1">
    <source>
        <dbReference type="SAM" id="Coils"/>
    </source>
</evidence>
<gene>
    <name evidence="3" type="ORF">AB675_11282</name>
</gene>
<accession>A0A0N1HTN1</accession>
<dbReference type="Proteomes" id="UP000038010">
    <property type="component" value="Unassembled WGS sequence"/>
</dbReference>
<feature type="compositionally biased region" description="Polar residues" evidence="2">
    <location>
        <begin position="520"/>
        <end position="569"/>
    </location>
</feature>
<evidence type="ECO:0000313" key="3">
    <source>
        <dbReference type="EMBL" id="KPI39945.1"/>
    </source>
</evidence>
<evidence type="ECO:0008006" key="5">
    <source>
        <dbReference type="Google" id="ProtNLM"/>
    </source>
</evidence>
<dbReference type="OrthoDB" id="2121319at2759"/>
<feature type="compositionally biased region" description="Polar residues" evidence="2">
    <location>
        <begin position="467"/>
        <end position="479"/>
    </location>
</feature>
<feature type="compositionally biased region" description="Polar residues" evidence="2">
    <location>
        <begin position="8"/>
        <end position="17"/>
    </location>
</feature>
<keyword evidence="1" id="KW-0175">Coiled coil</keyword>
<dbReference type="AlphaFoldDB" id="A0A0N1HTN1"/>
<protein>
    <recommendedName>
        <fullName evidence="5">M protein, serotype 2.1</fullName>
    </recommendedName>
</protein>
<dbReference type="PANTHER" id="PTHR38120">
    <property type="entry name" value="EXPRESSED PROTEIN"/>
    <property type="match status" value="1"/>
</dbReference>
<feature type="coiled-coil region" evidence="1">
    <location>
        <begin position="78"/>
        <end position="161"/>
    </location>
</feature>
<organism evidence="3 4">
    <name type="scientific">Cyphellophora attinorum</name>
    <dbReference type="NCBI Taxonomy" id="1664694"/>
    <lineage>
        <taxon>Eukaryota</taxon>
        <taxon>Fungi</taxon>
        <taxon>Dikarya</taxon>
        <taxon>Ascomycota</taxon>
        <taxon>Pezizomycotina</taxon>
        <taxon>Eurotiomycetes</taxon>
        <taxon>Chaetothyriomycetidae</taxon>
        <taxon>Chaetothyriales</taxon>
        <taxon>Cyphellophoraceae</taxon>
        <taxon>Cyphellophora</taxon>
    </lineage>
</organism>
<feature type="compositionally biased region" description="Polar residues" evidence="2">
    <location>
        <begin position="30"/>
        <end position="39"/>
    </location>
</feature>
<evidence type="ECO:0000313" key="4">
    <source>
        <dbReference type="Proteomes" id="UP000038010"/>
    </source>
</evidence>
<dbReference type="STRING" id="1664694.A0A0N1HTN1"/>
<reference evidence="3 4" key="1">
    <citation type="submission" date="2015-06" db="EMBL/GenBank/DDBJ databases">
        <title>Draft genome of the ant-associated black yeast Phialophora attae CBS 131958.</title>
        <authorList>
            <person name="Moreno L.F."/>
            <person name="Stielow B.J."/>
            <person name="de Hoog S."/>
            <person name="Vicente V.A."/>
            <person name="Weiss V.A."/>
            <person name="de Vries M."/>
            <person name="Cruz L.M."/>
            <person name="Souza E.M."/>
        </authorList>
    </citation>
    <scope>NUCLEOTIDE SEQUENCE [LARGE SCALE GENOMIC DNA]</scope>
    <source>
        <strain evidence="3 4">CBS 131958</strain>
    </source>
</reference>
<feature type="compositionally biased region" description="Low complexity" evidence="2">
    <location>
        <begin position="480"/>
        <end position="494"/>
    </location>
</feature>
<proteinExistence type="predicted"/>
<feature type="region of interest" description="Disordered" evidence="2">
    <location>
        <begin position="363"/>
        <end position="622"/>
    </location>
</feature>
<comment type="caution">
    <text evidence="3">The sequence shown here is derived from an EMBL/GenBank/DDBJ whole genome shotgun (WGS) entry which is preliminary data.</text>
</comment>
<feature type="compositionally biased region" description="Pro residues" evidence="2">
    <location>
        <begin position="373"/>
        <end position="390"/>
    </location>
</feature>
<keyword evidence="4" id="KW-1185">Reference proteome</keyword>
<sequence length="622" mass="68198">MSMPSARNPLSNTTNISPRRGPDSSPARPMSSTSATSVGQGLARSPSLRNARPTRRSVARMSTSYTQDDLDQDDEDERNANAQLMTDLKEQVQRAEQASEQYRKQVELMQQRLDDTTNEQTAAEERDFQRQTELDKLRAEIKELARQRRELTMTYDSEKRMLLQDRERSSAKEAQLQATISRLNETLRNKGIERSNANRAASIPDAPDAEAPNPSTAHMQALHEKDNIIETMRIELAELHLQAAEQNHAGDGRLQHLEKEILDTKMLNARLLEENESFQMLLSEKTLKGDFVAENTDEDTSGLNTLEEELGNIGDDPEAQSEAVKKLEAENRQVKDQNKALKLYVDKIIGRLLSNPGYEHLILGNDADDKDMPPPPPPKGKALPAPPPGEEAPQTGMGGFLQRAKSVVSRGAAGPPRPRPNSIIQSSMQPTANENPVTAPSIPLNRGHRRGRSDQTQQDTGMGAATVVQQMTRSSTFRTPSSGPLSPGLGPVSPQQSLGNKSYFPSPPPHDRSLPASRVPSHNLQQPANATGSSRNSVASDNSFTPGADRSSITDISSTMQPSTSNVQGPNALPGAVMKQNQMRPLRLVNQVKDEEEAARKASNRGSWMGMAGGWFNKGDQA</sequence>
<feature type="region of interest" description="Disordered" evidence="2">
    <location>
        <begin position="1"/>
        <end position="74"/>
    </location>
</feature>